<dbReference type="InterPro" id="IPR015590">
    <property type="entry name" value="Aldehyde_DH_dom"/>
</dbReference>
<name>A0A2S2C1B1_9NOCA</name>
<comment type="similarity">
    <text evidence="1 4">Belongs to the aldehyde dehydrogenase family.</text>
</comment>
<evidence type="ECO:0000313" key="7">
    <source>
        <dbReference type="Proteomes" id="UP000245711"/>
    </source>
</evidence>
<dbReference type="PANTHER" id="PTHR42804">
    <property type="entry name" value="ALDEHYDE DEHYDROGENASE"/>
    <property type="match status" value="1"/>
</dbReference>
<dbReference type="KEGG" id="roz:CBI38_26305"/>
<feature type="domain" description="Aldehyde dehydrogenase" evidence="5">
    <location>
        <begin position="27"/>
        <end position="492"/>
    </location>
</feature>
<dbReference type="GO" id="GO:0016620">
    <property type="term" value="F:oxidoreductase activity, acting on the aldehyde or oxo group of donors, NAD or NADP as acceptor"/>
    <property type="evidence" value="ECO:0007669"/>
    <property type="project" value="InterPro"/>
</dbReference>
<dbReference type="SUPFAM" id="SSF53720">
    <property type="entry name" value="ALDH-like"/>
    <property type="match status" value="1"/>
</dbReference>
<dbReference type="InterPro" id="IPR016163">
    <property type="entry name" value="Ald_DH_C"/>
</dbReference>
<proteinExistence type="inferred from homology"/>
<evidence type="ECO:0000259" key="5">
    <source>
        <dbReference type="Pfam" id="PF00171"/>
    </source>
</evidence>
<sequence length="499" mass="53210">MTTTETATGRATPSIADRDQIFIGGRWVDSTGDEWVDVVDSFTEEKVARVRTATVEDVTKAVAAARESFDRGEWASRTMAERADVLDAIADRLEQRVDELTPIGVIEVGVPVSVSRPTQQMTGGLFRAVATVAREFEVSEERCRADGGISRIVKEPTGVVAAIIPWNGPIGTIAFKLAPALAAGCSVVLKTAPEAPISPSIFADIIAELVAEGRIPEGVVSVLCADREVSESLVTNPDVDHVTFTGSTAAGRRIMSLAGERIARVSLELGGKSAAIILDDADINHVLQTLPMGGCMQSGQACIALTRVLVSRKRHDEVVEALKAAYGSLPMGNPWEPTNFLGPLASKRQQDRVLGYIDIAKEDGAKVVLGGGRPEGLDTGFFVAATLIDDVQPDSRIAQEEVFGPVISVITYEDEEDAIAIANNSVYGLSGAVYTEDLDHGFEVARRIRTGTISVNTATMDFTLPFGGYKQSGVGREGGIEGLEEFFEIKTVHLPAPTQ</sequence>
<evidence type="ECO:0000256" key="1">
    <source>
        <dbReference type="ARBA" id="ARBA00009986"/>
    </source>
</evidence>
<dbReference type="Gene3D" id="3.40.309.10">
    <property type="entry name" value="Aldehyde Dehydrogenase, Chain A, domain 2"/>
    <property type="match status" value="1"/>
</dbReference>
<protein>
    <submittedName>
        <fullName evidence="6">Aldehyde dehydrogenase</fullName>
    </submittedName>
</protein>
<keyword evidence="7" id="KW-1185">Reference proteome</keyword>
<accession>A0A2S2C1B1</accession>
<keyword evidence="2 4" id="KW-0560">Oxidoreductase</keyword>
<dbReference type="FunFam" id="3.40.309.10:FF:000012">
    <property type="entry name" value="Betaine aldehyde dehydrogenase"/>
    <property type="match status" value="1"/>
</dbReference>
<evidence type="ECO:0000256" key="3">
    <source>
        <dbReference type="PROSITE-ProRule" id="PRU10007"/>
    </source>
</evidence>
<reference evidence="6 7" key="1">
    <citation type="submission" date="2017-05" db="EMBL/GenBank/DDBJ databases">
        <title>Isolation of Rhodococcus sp. S2-17 biodegrading of BP-3.</title>
        <authorList>
            <person name="Lee Y."/>
            <person name="Kim K.H."/>
            <person name="Chun B.H."/>
            <person name="Jung H.S."/>
            <person name="Jeon C.O."/>
        </authorList>
    </citation>
    <scope>NUCLEOTIDE SEQUENCE [LARGE SCALE GENOMIC DNA]</scope>
    <source>
        <strain evidence="6 7">S2-17</strain>
    </source>
</reference>
<dbReference type="InterPro" id="IPR016162">
    <property type="entry name" value="Ald_DH_N"/>
</dbReference>
<dbReference type="Pfam" id="PF00171">
    <property type="entry name" value="Aldedh"/>
    <property type="match status" value="1"/>
</dbReference>
<organism evidence="6 7">
    <name type="scientific">Rhodococcus oxybenzonivorans</name>
    <dbReference type="NCBI Taxonomy" id="1990687"/>
    <lineage>
        <taxon>Bacteria</taxon>
        <taxon>Bacillati</taxon>
        <taxon>Actinomycetota</taxon>
        <taxon>Actinomycetes</taxon>
        <taxon>Mycobacteriales</taxon>
        <taxon>Nocardiaceae</taxon>
        <taxon>Rhodococcus</taxon>
    </lineage>
</organism>
<dbReference type="InterPro" id="IPR029510">
    <property type="entry name" value="Ald_DH_CS_GLU"/>
</dbReference>
<dbReference type="Proteomes" id="UP000245711">
    <property type="component" value="Chromosome"/>
</dbReference>
<gene>
    <name evidence="6" type="ORF">CBI38_26305</name>
</gene>
<dbReference type="Gene3D" id="3.40.605.10">
    <property type="entry name" value="Aldehyde Dehydrogenase, Chain A, domain 1"/>
    <property type="match status" value="1"/>
</dbReference>
<dbReference type="AlphaFoldDB" id="A0A2S2C1B1"/>
<dbReference type="OrthoDB" id="6882680at2"/>
<dbReference type="InterPro" id="IPR016161">
    <property type="entry name" value="Ald_DH/histidinol_DH"/>
</dbReference>
<dbReference type="EMBL" id="CP021354">
    <property type="protein sequence ID" value="AWK74538.1"/>
    <property type="molecule type" value="Genomic_DNA"/>
</dbReference>
<evidence type="ECO:0000256" key="2">
    <source>
        <dbReference type="ARBA" id="ARBA00023002"/>
    </source>
</evidence>
<dbReference type="PANTHER" id="PTHR42804:SF1">
    <property type="entry name" value="ALDEHYDE DEHYDROGENASE-RELATED"/>
    <property type="match status" value="1"/>
</dbReference>
<dbReference type="CDD" id="cd07139">
    <property type="entry name" value="ALDH_AldA-Rv0768"/>
    <property type="match status" value="1"/>
</dbReference>
<evidence type="ECO:0000256" key="4">
    <source>
        <dbReference type="RuleBase" id="RU003345"/>
    </source>
</evidence>
<dbReference type="RefSeq" id="WP_109333559.1">
    <property type="nucleotide sequence ID" value="NZ_CP021354.1"/>
</dbReference>
<feature type="active site" evidence="3">
    <location>
        <position position="268"/>
    </location>
</feature>
<evidence type="ECO:0000313" key="6">
    <source>
        <dbReference type="EMBL" id="AWK74538.1"/>
    </source>
</evidence>
<dbReference type="PROSITE" id="PS00687">
    <property type="entry name" value="ALDEHYDE_DEHYDR_GLU"/>
    <property type="match status" value="1"/>
</dbReference>